<dbReference type="AlphaFoldDB" id="A0A7C8YET6"/>
<keyword evidence="9" id="KW-0809">Transit peptide</keyword>
<reference evidence="15" key="1">
    <citation type="journal article" date="2013" name="J. Plant Res.">
        <title>Effect of fungi and light on seed germination of three Opuntia species from semiarid lands of central Mexico.</title>
        <authorList>
            <person name="Delgado-Sanchez P."/>
            <person name="Jimenez-Bremont J.F."/>
            <person name="Guerrero-Gonzalez Mde L."/>
            <person name="Flores J."/>
        </authorList>
    </citation>
    <scope>NUCLEOTIDE SEQUENCE</scope>
    <source>
        <tissue evidence="15">Cladode</tissue>
    </source>
</reference>
<keyword evidence="7" id="KW-0808">Transferase</keyword>
<dbReference type="InterPro" id="IPR001296">
    <property type="entry name" value="Glyco_trans_1"/>
</dbReference>
<evidence type="ECO:0000313" key="15">
    <source>
        <dbReference type="EMBL" id="MBA4616719.1"/>
    </source>
</evidence>
<feature type="domain" description="Glycosyl transferase family 1" evidence="13">
    <location>
        <begin position="630"/>
        <end position="750"/>
    </location>
</feature>
<dbReference type="UniPathway" id="UPA00152"/>
<keyword evidence="4 11" id="KW-0150">Chloroplast</keyword>
<dbReference type="GO" id="GO:0009501">
    <property type="term" value="C:amyloplast"/>
    <property type="evidence" value="ECO:0007669"/>
    <property type="project" value="UniProtKB-SubCell"/>
</dbReference>
<feature type="compositionally biased region" description="Polar residues" evidence="12">
    <location>
        <begin position="167"/>
        <end position="181"/>
    </location>
</feature>
<proteinExistence type="inferred from homology"/>
<evidence type="ECO:0000259" key="13">
    <source>
        <dbReference type="Pfam" id="PF00534"/>
    </source>
</evidence>
<comment type="subcellular location">
    <subcellularLocation>
        <location evidence="11">Plastid</location>
        <location evidence="11">Chloroplast</location>
    </subcellularLocation>
    <subcellularLocation>
        <location evidence="11">Plastid</location>
        <location evidence="11">Amyloplast</location>
    </subcellularLocation>
</comment>
<comment type="similarity">
    <text evidence="3 11">Belongs to the glycosyltransferase 1 family. Bacterial/plant glycogen synthase subfamily.</text>
</comment>
<sequence>MASLNSFPFTLETRLESRFLVHSSSGSQFSEHQQRKALHLGGSVDSRSGIVKLIQHNVSSNHGRPSLCTVRSGGSHRRGGLWGSKHVRLAKGNDSVDGEDSQEAEDAIQATIEKSKKVLAMQRELLQQIAERRKIVSSIKSTIINPADELSTKDSENSSPEDAIGTNGRSFSNGHPTTVPSGRNIDSVATKDTEDESPAFRISSHEGKQEQIKTPSKPVNGDSSIQKEVITRLPEKLPSHLNGAGSDGKIKTSDSFSRVKTPSVVEYPRKVEEIIVPTDFLTETSSSSSKKEEKDQDSEEQSFRDLSDQVKDPSGEDVKPPPLAGANVMNIILVAAECAPFSKTGGLGDVAGSLPKALARRGHRVMVVAPRYGNYAETQDTGVRKRYRVDGQDMEVSYFQTYIDGVDFVFIDSPMFRHIENNIYGGNRMDILKRMVLFCKAAVEVPWHVPCGGVCYGDGNLAFIANDWHTALLPVYLKAYYRDNGLMKYTRSVLVIHNIAHQGRGPVDDFRYVDLPPHYIDYFKLYDPVGGEHFNIFAAGLKAADRIVTVSHGYAWELKTQEGGWGLHGIINESDWKLRGIVNGIDTKDWNPQFDVHLQSDGYTNYSLEALQPGKAQCKAALQKELGLPVREDVPLIGFIGRLDHQKGVDLISEAVPWMMGQDVQLVMLGTGRPDLEQMLREFENQHRDKIRGWVGFSVKTAHRITAGADILLMPSRFEPCGLNQLYAMSYGTIPVVHAVGGLRDTVQPFDPFSEKGLGWTFERAETSCLIHALGNCVLTYRHYKESWEGLQRRGMTQDLSWDHAAQNYEEVLVAAKYQW</sequence>
<feature type="domain" description="Starch synthase catalytic" evidence="14">
    <location>
        <begin position="330"/>
        <end position="572"/>
    </location>
</feature>
<organism evidence="15">
    <name type="scientific">Opuntia streptacantha</name>
    <name type="common">Prickly pear cactus</name>
    <name type="synonym">Opuntia cardona</name>
    <dbReference type="NCBI Taxonomy" id="393608"/>
    <lineage>
        <taxon>Eukaryota</taxon>
        <taxon>Viridiplantae</taxon>
        <taxon>Streptophyta</taxon>
        <taxon>Embryophyta</taxon>
        <taxon>Tracheophyta</taxon>
        <taxon>Spermatophyta</taxon>
        <taxon>Magnoliopsida</taxon>
        <taxon>eudicotyledons</taxon>
        <taxon>Gunneridae</taxon>
        <taxon>Pentapetalae</taxon>
        <taxon>Caryophyllales</taxon>
        <taxon>Cactineae</taxon>
        <taxon>Cactaceae</taxon>
        <taxon>Opuntioideae</taxon>
        <taxon>Opuntia</taxon>
    </lineage>
</organism>
<feature type="compositionally biased region" description="Basic and acidic residues" evidence="12">
    <location>
        <begin position="301"/>
        <end position="319"/>
    </location>
</feature>
<evidence type="ECO:0000256" key="9">
    <source>
        <dbReference type="ARBA" id="ARBA00022946"/>
    </source>
</evidence>
<evidence type="ECO:0000256" key="4">
    <source>
        <dbReference type="ARBA" id="ARBA00022528"/>
    </source>
</evidence>
<dbReference type="InterPro" id="IPR013534">
    <property type="entry name" value="Starch_synth_cat_dom"/>
</dbReference>
<protein>
    <recommendedName>
        <fullName evidence="11">Starch synthase, chloroplastic/amyloplastic</fullName>
        <ecNumber evidence="11">2.4.1.-</ecNumber>
    </recommendedName>
</protein>
<keyword evidence="6 11" id="KW-0328">Glycosyltransferase</keyword>
<dbReference type="Pfam" id="PF08323">
    <property type="entry name" value="Glyco_transf_5"/>
    <property type="match status" value="1"/>
</dbReference>
<evidence type="ECO:0000256" key="8">
    <source>
        <dbReference type="ARBA" id="ARBA00022922"/>
    </source>
</evidence>
<dbReference type="CDD" id="cd03791">
    <property type="entry name" value="GT5_Glycogen_synthase_DULL1-like"/>
    <property type="match status" value="1"/>
</dbReference>
<dbReference type="GO" id="GO:0004373">
    <property type="term" value="F:alpha-1,4-glucan glucosyltransferase (UDP-glucose donor) activity"/>
    <property type="evidence" value="ECO:0007669"/>
    <property type="project" value="InterPro"/>
</dbReference>
<feature type="region of interest" description="Disordered" evidence="12">
    <location>
        <begin position="282"/>
        <end position="322"/>
    </location>
</feature>
<dbReference type="GO" id="GO:0010021">
    <property type="term" value="P:amylopectin biosynthetic process"/>
    <property type="evidence" value="ECO:0007669"/>
    <property type="project" value="UniProtKB-ARBA"/>
</dbReference>
<dbReference type="InterPro" id="IPR011835">
    <property type="entry name" value="GS/SS"/>
</dbReference>
<evidence type="ECO:0000256" key="1">
    <source>
        <dbReference type="ARBA" id="ARBA00001478"/>
    </source>
</evidence>
<evidence type="ECO:0000256" key="6">
    <source>
        <dbReference type="ARBA" id="ARBA00022676"/>
    </source>
</evidence>
<dbReference type="Gene3D" id="3.40.50.2000">
    <property type="entry name" value="Glycogen Phosphorylase B"/>
    <property type="match status" value="2"/>
</dbReference>
<evidence type="ECO:0000256" key="3">
    <source>
        <dbReference type="ARBA" id="ARBA00010281"/>
    </source>
</evidence>
<comment type="pathway">
    <text evidence="2 11">Glycan biosynthesis; starch biosynthesis.</text>
</comment>
<accession>A0A7C8YET6</accession>
<dbReference type="SUPFAM" id="SSF53756">
    <property type="entry name" value="UDP-Glycosyltransferase/glycogen phosphorylase"/>
    <property type="match status" value="1"/>
</dbReference>
<evidence type="ECO:0000256" key="12">
    <source>
        <dbReference type="SAM" id="MobiDB-lite"/>
    </source>
</evidence>
<name>A0A7C8YET6_OPUST</name>
<evidence type="ECO:0000256" key="2">
    <source>
        <dbReference type="ARBA" id="ARBA00004727"/>
    </source>
</evidence>
<dbReference type="HAMAP" id="MF_00484">
    <property type="entry name" value="Glycogen_synth"/>
    <property type="match status" value="1"/>
</dbReference>
<dbReference type="GO" id="GO:0009011">
    <property type="term" value="F:alpha-1,4-glucan glucosyltransferase (ADP-glucose donor) activity"/>
    <property type="evidence" value="ECO:0007669"/>
    <property type="project" value="UniProtKB-EC"/>
</dbReference>
<dbReference type="EMBL" id="GISG01012911">
    <property type="protein sequence ID" value="MBA4616719.1"/>
    <property type="molecule type" value="Transcribed_RNA"/>
</dbReference>
<feature type="region of interest" description="Disordered" evidence="12">
    <location>
        <begin position="147"/>
        <end position="262"/>
    </location>
</feature>
<dbReference type="NCBIfam" id="TIGR02095">
    <property type="entry name" value="glgA"/>
    <property type="match status" value="1"/>
</dbReference>
<evidence type="ECO:0000256" key="10">
    <source>
        <dbReference type="ARBA" id="ARBA00023234"/>
    </source>
</evidence>
<reference evidence="15" key="2">
    <citation type="submission" date="2020-07" db="EMBL/GenBank/DDBJ databases">
        <authorList>
            <person name="Vera ALvarez R."/>
            <person name="Arias-Moreno D.M."/>
            <person name="Jimenez-Jacinto V."/>
            <person name="Jimenez-Bremont J.F."/>
            <person name="Swaminathan K."/>
            <person name="Moose S.P."/>
            <person name="Guerrero-Gonzalez M.L."/>
            <person name="Marino-Ramirez L."/>
            <person name="Landsman D."/>
            <person name="Rodriguez-Kessler M."/>
            <person name="Delgado-Sanchez P."/>
        </authorList>
    </citation>
    <scope>NUCLEOTIDE SEQUENCE</scope>
    <source>
        <tissue evidence="15">Cladode</tissue>
    </source>
</reference>
<dbReference type="FunFam" id="3.40.50.2000:FF:000025">
    <property type="entry name" value="Starch synthase, chloroplastic/amyloplastic"/>
    <property type="match status" value="1"/>
</dbReference>
<dbReference type="FunFam" id="3.40.50.2000:FF:000048">
    <property type="entry name" value="Starch synthase, chloroplastic/amyloplastic"/>
    <property type="match status" value="1"/>
</dbReference>
<dbReference type="PANTHER" id="PTHR45825:SF2">
    <property type="entry name" value="STARCH SYNTHASE 2, CHLOROPLASTIC_AMYLOPLASTIC"/>
    <property type="match status" value="1"/>
</dbReference>
<keyword evidence="10 11" id="KW-0035">Amyloplast</keyword>
<dbReference type="GO" id="GO:0019252">
    <property type="term" value="P:starch biosynthetic process"/>
    <property type="evidence" value="ECO:0007669"/>
    <property type="project" value="UniProtKB-UniRule"/>
</dbReference>
<dbReference type="GO" id="GO:0009507">
    <property type="term" value="C:chloroplast"/>
    <property type="evidence" value="ECO:0007669"/>
    <property type="project" value="UniProtKB-SubCell"/>
</dbReference>
<dbReference type="Pfam" id="PF00534">
    <property type="entry name" value="Glycos_transf_1"/>
    <property type="match status" value="1"/>
</dbReference>
<dbReference type="PANTHER" id="PTHR45825">
    <property type="entry name" value="GRANULE-BOUND STARCH SYNTHASE 1, CHLOROPLASTIC/AMYLOPLASTIC"/>
    <property type="match status" value="1"/>
</dbReference>
<evidence type="ECO:0000259" key="14">
    <source>
        <dbReference type="Pfam" id="PF08323"/>
    </source>
</evidence>
<keyword evidence="5" id="KW-0934">Plastid</keyword>
<feature type="compositionally biased region" description="Basic and acidic residues" evidence="12">
    <location>
        <begin position="229"/>
        <end position="238"/>
    </location>
</feature>
<evidence type="ECO:0000256" key="7">
    <source>
        <dbReference type="ARBA" id="ARBA00022679"/>
    </source>
</evidence>
<dbReference type="EC" id="2.4.1.-" evidence="11"/>
<comment type="catalytic activity">
    <reaction evidence="1">
        <text>[(1-&gt;4)-alpha-D-glucosyl](n) + ADP-alpha-D-glucose = [(1-&gt;4)-alpha-D-glucosyl](n+1) + ADP + H(+)</text>
        <dbReference type="Rhea" id="RHEA:18189"/>
        <dbReference type="Rhea" id="RHEA-COMP:9584"/>
        <dbReference type="Rhea" id="RHEA-COMP:9587"/>
        <dbReference type="ChEBI" id="CHEBI:15378"/>
        <dbReference type="ChEBI" id="CHEBI:15444"/>
        <dbReference type="ChEBI" id="CHEBI:57498"/>
        <dbReference type="ChEBI" id="CHEBI:456216"/>
        <dbReference type="EC" id="2.4.1.21"/>
    </reaction>
</comment>
<evidence type="ECO:0000256" key="11">
    <source>
        <dbReference type="RuleBase" id="RU361232"/>
    </source>
</evidence>
<keyword evidence="8 11" id="KW-0750">Starch biosynthesis</keyword>
<evidence type="ECO:0000256" key="5">
    <source>
        <dbReference type="ARBA" id="ARBA00022640"/>
    </source>
</evidence>